<keyword evidence="7" id="KW-1185">Reference proteome</keyword>
<evidence type="ECO:0000256" key="3">
    <source>
        <dbReference type="SAM" id="MobiDB-lite"/>
    </source>
</evidence>
<dbReference type="InterPro" id="IPR043128">
    <property type="entry name" value="Rev_trsase/Diguanyl_cyclase"/>
</dbReference>
<reference evidence="6 7" key="1">
    <citation type="submission" date="2023-09" db="EMBL/GenBank/DDBJ databases">
        <title>Nesidiocoris tenuis whole genome shotgun sequence.</title>
        <authorList>
            <person name="Shibata T."/>
            <person name="Shimoda M."/>
            <person name="Kobayashi T."/>
            <person name="Uehara T."/>
        </authorList>
    </citation>
    <scope>NUCLEOTIDE SEQUENCE [LARGE SCALE GENOMIC DNA]</scope>
    <source>
        <strain evidence="6 7">Japan</strain>
    </source>
</reference>
<dbReference type="InterPro" id="IPR041588">
    <property type="entry name" value="Integrase_H2C2"/>
</dbReference>
<accession>A0ABN7ARA3</accession>
<gene>
    <name evidence="6" type="ORF">NTJ_06245</name>
</gene>
<dbReference type="Pfam" id="PF00665">
    <property type="entry name" value="rve"/>
    <property type="match status" value="1"/>
</dbReference>
<dbReference type="SUPFAM" id="SSF56672">
    <property type="entry name" value="DNA/RNA polymerases"/>
    <property type="match status" value="1"/>
</dbReference>
<dbReference type="CDD" id="cd09274">
    <property type="entry name" value="RNase_HI_RT_Ty3"/>
    <property type="match status" value="1"/>
</dbReference>
<feature type="domain" description="Reverse transcriptase" evidence="4">
    <location>
        <begin position="1"/>
        <end position="222"/>
    </location>
</feature>
<dbReference type="Gene3D" id="3.10.20.370">
    <property type="match status" value="1"/>
</dbReference>
<dbReference type="InterPro" id="IPR012337">
    <property type="entry name" value="RNaseH-like_sf"/>
</dbReference>
<sequence>MGKIKGVKARIHVKPNSVPVFKQHRNVPFSLVPKIEAELDRLEKEGIISKIEHSDYATPVVPVIKGDGTVRLCGDYKVTLNPQLLPEDYPIPGIESILANIGNAKFYSKLDICQAFNHIEIHEDDRHYLTLNTIKGLFTYNRLPFGITNAPHIWQRTIEKILGKIKGVQVLYDDICVSSESEGEHIKLLDQVFMLLHANNIRINLKKCSFLKPSIKYCGYIIGSDGLRKCPKKVEAILKIKQPTSVTEVKSFLGAVNFYGRFVPELSTLAHPLYQLLRKDANFNFDEKCRNSFNLIKQAMASERVLTHFDPKKLLVLSTDASPFGFGAVLSHRLKNGEERPIAFGSRTLNSAEVKYSQIEKEAAAIIYGVKKFFSYLYGNKFKLITDHKPLITIFGPQKGLPPLSALRLQRYAIFLQGFNFEIEYRRSSEHGNADCLSRFPVDKEEDEYFDFDINVFSLSQIAKLPVTSREISRELATDFEAKPLLDALRGGTTLPGGNFSGHPQHEFSMNHDCLFWNQRVYIPQNLRKRILKELHEGHQGMVKCKALARSFVWWPKISDDIDTMVSNCWSCVKSENNPAKFPFHRWQTPASPMERIHVDYAGPFKNHYFLIIVDAYSRWVDVHPVRNMTSATTIELLKRFFTDFGLPHVIVSDNGTQFKSSEFRNFCESLGIIQKLTAPYHPATNGLAERGVQSLKASIRSSVNEGSNVQDAVLKFLTSYRRSPHSVTGKSPASLFLGRAFRSKIDLVRPQHSSVSLTKEDVRRPREFSEGTKVAFRCYNDPASKWKIGIVMARKGDLHYEIKCDNITFFRHVDQIRQAGEHLENSSGLPDLPFPAPITDIDQPQPDPIPMMPDQEEEQPRNPSEGPKSPEFTFSSPPRRTSMQAENSTTTPRTEIQTSTRRGRIIRKPVKLDL</sequence>
<dbReference type="InterPro" id="IPR050951">
    <property type="entry name" value="Retrovirus_Pol_polyprotein"/>
</dbReference>
<dbReference type="Pfam" id="PF17921">
    <property type="entry name" value="Integrase_H2C2"/>
    <property type="match status" value="1"/>
</dbReference>
<evidence type="ECO:0000256" key="1">
    <source>
        <dbReference type="ARBA" id="ARBA00012493"/>
    </source>
</evidence>
<dbReference type="CDD" id="cd01647">
    <property type="entry name" value="RT_LTR"/>
    <property type="match status" value="1"/>
</dbReference>
<proteinExistence type="predicted"/>
<protein>
    <recommendedName>
        <fullName evidence="1">RNA-directed DNA polymerase</fullName>
        <ecNumber evidence="1">2.7.7.49</ecNumber>
    </recommendedName>
</protein>
<dbReference type="EMBL" id="AP028912">
    <property type="protein sequence ID" value="BES93436.1"/>
    <property type="molecule type" value="Genomic_DNA"/>
</dbReference>
<evidence type="ECO:0000259" key="5">
    <source>
        <dbReference type="PROSITE" id="PS50994"/>
    </source>
</evidence>
<name>A0ABN7ARA3_9HEMI</name>
<dbReference type="InterPro" id="IPR000477">
    <property type="entry name" value="RT_dom"/>
</dbReference>
<dbReference type="Gene3D" id="1.10.340.70">
    <property type="match status" value="1"/>
</dbReference>
<feature type="compositionally biased region" description="Basic residues" evidence="3">
    <location>
        <begin position="902"/>
        <end position="915"/>
    </location>
</feature>
<dbReference type="PROSITE" id="PS50878">
    <property type="entry name" value="RT_POL"/>
    <property type="match status" value="1"/>
</dbReference>
<dbReference type="Proteomes" id="UP001307889">
    <property type="component" value="Chromosome 4"/>
</dbReference>
<keyword evidence="2" id="KW-0511">Multifunctional enzyme</keyword>
<feature type="domain" description="Integrase catalytic" evidence="5">
    <location>
        <begin position="589"/>
        <end position="741"/>
    </location>
</feature>
<dbReference type="Pfam" id="PF00078">
    <property type="entry name" value="RVT_1"/>
    <property type="match status" value="1"/>
</dbReference>
<feature type="region of interest" description="Disordered" evidence="3">
    <location>
        <begin position="825"/>
        <end position="915"/>
    </location>
</feature>
<feature type="compositionally biased region" description="Polar residues" evidence="3">
    <location>
        <begin position="873"/>
        <end position="901"/>
    </location>
</feature>
<dbReference type="Gene3D" id="3.30.420.10">
    <property type="entry name" value="Ribonuclease H-like superfamily/Ribonuclease H"/>
    <property type="match status" value="1"/>
</dbReference>
<dbReference type="Pfam" id="PF17919">
    <property type="entry name" value="RT_RNaseH_2"/>
    <property type="match status" value="1"/>
</dbReference>
<dbReference type="PROSITE" id="PS50994">
    <property type="entry name" value="INTEGRASE"/>
    <property type="match status" value="1"/>
</dbReference>
<dbReference type="InterPro" id="IPR043502">
    <property type="entry name" value="DNA/RNA_pol_sf"/>
</dbReference>
<dbReference type="Gene3D" id="3.30.70.270">
    <property type="match status" value="2"/>
</dbReference>
<evidence type="ECO:0000259" key="4">
    <source>
        <dbReference type="PROSITE" id="PS50878"/>
    </source>
</evidence>
<evidence type="ECO:0000313" key="7">
    <source>
        <dbReference type="Proteomes" id="UP001307889"/>
    </source>
</evidence>
<evidence type="ECO:0000256" key="2">
    <source>
        <dbReference type="ARBA" id="ARBA00023268"/>
    </source>
</evidence>
<dbReference type="Gene3D" id="3.10.10.10">
    <property type="entry name" value="HIV Type 1 Reverse Transcriptase, subunit A, domain 1"/>
    <property type="match status" value="1"/>
</dbReference>
<dbReference type="InterPro" id="IPR036397">
    <property type="entry name" value="RNaseH_sf"/>
</dbReference>
<evidence type="ECO:0000313" key="6">
    <source>
        <dbReference type="EMBL" id="BES93436.1"/>
    </source>
</evidence>
<dbReference type="InterPro" id="IPR041577">
    <property type="entry name" value="RT_RNaseH_2"/>
</dbReference>
<organism evidence="6 7">
    <name type="scientific">Nesidiocoris tenuis</name>
    <dbReference type="NCBI Taxonomy" id="355587"/>
    <lineage>
        <taxon>Eukaryota</taxon>
        <taxon>Metazoa</taxon>
        <taxon>Ecdysozoa</taxon>
        <taxon>Arthropoda</taxon>
        <taxon>Hexapoda</taxon>
        <taxon>Insecta</taxon>
        <taxon>Pterygota</taxon>
        <taxon>Neoptera</taxon>
        <taxon>Paraneoptera</taxon>
        <taxon>Hemiptera</taxon>
        <taxon>Heteroptera</taxon>
        <taxon>Panheteroptera</taxon>
        <taxon>Cimicomorpha</taxon>
        <taxon>Miridae</taxon>
        <taxon>Dicyphina</taxon>
        <taxon>Nesidiocoris</taxon>
    </lineage>
</organism>
<dbReference type="PANTHER" id="PTHR37984">
    <property type="entry name" value="PROTEIN CBG26694"/>
    <property type="match status" value="1"/>
</dbReference>
<dbReference type="EC" id="2.7.7.49" evidence="1"/>
<dbReference type="SUPFAM" id="SSF53098">
    <property type="entry name" value="Ribonuclease H-like"/>
    <property type="match status" value="1"/>
</dbReference>
<dbReference type="PANTHER" id="PTHR37984:SF5">
    <property type="entry name" value="PROTEIN NYNRIN-LIKE"/>
    <property type="match status" value="1"/>
</dbReference>
<dbReference type="InterPro" id="IPR001584">
    <property type="entry name" value="Integrase_cat-core"/>
</dbReference>